<protein>
    <recommendedName>
        <fullName evidence="3">Restriction endonuclease subunit S</fullName>
    </recommendedName>
</protein>
<dbReference type="KEGG" id="cyc:PCC7424_2192"/>
<reference evidence="2" key="1">
    <citation type="journal article" date="2011" name="MBio">
        <title>Novel metabolic attributes of the genus Cyanothece, comprising a group of unicellular nitrogen-fixing Cyanobacteria.</title>
        <authorList>
            <person name="Bandyopadhyay A."/>
            <person name="Elvitigala T."/>
            <person name="Welsh E."/>
            <person name="Stockel J."/>
            <person name="Liberton M."/>
            <person name="Min H."/>
            <person name="Sherman L.A."/>
            <person name="Pakrasi H.B."/>
        </authorList>
    </citation>
    <scope>NUCLEOTIDE SEQUENCE [LARGE SCALE GENOMIC DNA]</scope>
    <source>
        <strain evidence="2">PCC 7424</strain>
    </source>
</reference>
<dbReference type="AlphaFoldDB" id="B7KGE3"/>
<dbReference type="Proteomes" id="UP000002384">
    <property type="component" value="Chromosome"/>
</dbReference>
<evidence type="ECO:0000313" key="1">
    <source>
        <dbReference type="EMBL" id="ACK70614.1"/>
    </source>
</evidence>
<evidence type="ECO:0000313" key="2">
    <source>
        <dbReference type="Proteomes" id="UP000002384"/>
    </source>
</evidence>
<accession>B7KGE3</accession>
<dbReference type="RefSeq" id="WP_015954220.1">
    <property type="nucleotide sequence ID" value="NC_011729.1"/>
</dbReference>
<dbReference type="HOGENOM" id="CLU_168262_0_0_3"/>
<dbReference type="OrthoDB" id="573491at2"/>
<gene>
    <name evidence="1" type="ordered locus">PCC7424_2192</name>
</gene>
<evidence type="ECO:0008006" key="3">
    <source>
        <dbReference type="Google" id="ProtNLM"/>
    </source>
</evidence>
<name>B7KGE3_GLOC7</name>
<organism evidence="1 2">
    <name type="scientific">Gloeothece citriformis (strain PCC 7424)</name>
    <name type="common">Cyanothece sp. (strain PCC 7424)</name>
    <dbReference type="NCBI Taxonomy" id="65393"/>
    <lineage>
        <taxon>Bacteria</taxon>
        <taxon>Bacillati</taxon>
        <taxon>Cyanobacteriota</taxon>
        <taxon>Cyanophyceae</taxon>
        <taxon>Oscillatoriophycideae</taxon>
        <taxon>Chroococcales</taxon>
        <taxon>Aphanothecaceae</taxon>
        <taxon>Gloeothece</taxon>
        <taxon>Gloeothece citriformis</taxon>
    </lineage>
</organism>
<dbReference type="STRING" id="65393.PCC7424_2192"/>
<dbReference type="EMBL" id="CP001291">
    <property type="protein sequence ID" value="ACK70614.1"/>
    <property type="molecule type" value="Genomic_DNA"/>
</dbReference>
<sequence length="112" mass="12841">MPIPSDITELIDRLNQELSQIEQDAGEGVSLIRLLLSQFPDNVRLIQFFSVLNNILLFAEISRRRIQMTIDRLSKSDVTLEEIQFSGEDLGTLLGQVIEVKIKVRRVMETLE</sequence>
<proteinExistence type="predicted"/>
<keyword evidence="2" id="KW-1185">Reference proteome</keyword>
<dbReference type="eggNOG" id="ENOG5030870">
    <property type="taxonomic scope" value="Bacteria"/>
</dbReference>